<name>A0A346PEY2_9EURY</name>
<proteinExistence type="predicted"/>
<dbReference type="EMBL" id="CP027033">
    <property type="protein sequence ID" value="AXR81934.1"/>
    <property type="molecule type" value="Genomic_DNA"/>
</dbReference>
<evidence type="ECO:0000313" key="4">
    <source>
        <dbReference type="Proteomes" id="UP000258707"/>
    </source>
</evidence>
<dbReference type="KEGG" id="nag:AArcMg_1927"/>
<keyword evidence="3" id="KW-1185">Reference proteome</keyword>
<accession>A0A346PEY2</accession>
<protein>
    <submittedName>
        <fullName evidence="1">Uncharacterized protein</fullName>
    </submittedName>
</protein>
<dbReference type="KEGG" id="nan:AArc1_1753"/>
<reference evidence="4" key="1">
    <citation type="submission" date="2017-10" db="EMBL/GenBank/DDBJ databases">
        <title>Phenotypic and genomic properties of facultatively anaerobic sulfur-reducing natronoarchaea from hypersaline soda lakes.</title>
        <authorList>
            <person name="Sorokin D.Y."/>
            <person name="Kublanov I.V."/>
            <person name="Roman P."/>
            <person name="Sinninghe Damste J.S."/>
            <person name="Golyshin P.N."/>
            <person name="Rojo D."/>
            <person name="Ciordia S."/>
            <person name="Mena Md.C."/>
            <person name="Ferrer M."/>
            <person name="Messina E."/>
            <person name="Smedile F."/>
            <person name="La Spada G."/>
            <person name="La Cono V."/>
            <person name="Yakimov M.M."/>
        </authorList>
    </citation>
    <scope>NUCLEOTIDE SEQUENCE [LARGE SCALE GENOMIC DNA]</scope>
    <source>
        <strain evidence="4">AArc1</strain>
    </source>
</reference>
<reference evidence="1" key="3">
    <citation type="journal article" date="2019" name="Int. J. Syst. Evol. Microbiol.">
        <title>Natronolimnobius sulfurireducens sp. nov. and Halalkaliarchaeum desulfuricum gen. nov., sp. nov., the first sulfur-respiring alkaliphilic haloarchaea from hypersaline alkaline lakes.</title>
        <authorList>
            <person name="Sorokin D.Y."/>
            <person name="Yakimov M."/>
            <person name="Messina E."/>
            <person name="Merkel A.Y."/>
            <person name="Bale N.J."/>
            <person name="Sinninghe Damste J.S."/>
        </authorList>
    </citation>
    <scope>NUCLEOTIDE SEQUENCE</scope>
    <source>
        <strain evidence="2">AArc-Mg</strain>
        <strain evidence="1">AArc1</strain>
    </source>
</reference>
<dbReference type="Proteomes" id="UP000258707">
    <property type="component" value="Chromosome"/>
</dbReference>
<sequence>MATIVLDHRPLETVQTHIDAAVSDARRNAATDANTDMQRGILIDRAALERSDRSCVERSDRLYSARAHKIGRFRVARLPSN</sequence>
<organism evidence="1 4">
    <name type="scientific">Natrarchaeobaculum sulfurireducens</name>
    <dbReference type="NCBI Taxonomy" id="2044521"/>
    <lineage>
        <taxon>Archaea</taxon>
        <taxon>Methanobacteriati</taxon>
        <taxon>Methanobacteriota</taxon>
        <taxon>Stenosarchaea group</taxon>
        <taxon>Halobacteria</taxon>
        <taxon>Halobacteriales</taxon>
        <taxon>Natrialbaceae</taxon>
        <taxon>Natrarchaeobaculum</taxon>
    </lineage>
</organism>
<accession>A0A346PQY9</accession>
<evidence type="ECO:0000313" key="1">
    <source>
        <dbReference type="EMBL" id="AXR78077.1"/>
    </source>
</evidence>
<dbReference type="AlphaFoldDB" id="A0A346PEY2"/>
<reference evidence="3" key="2">
    <citation type="submission" date="2018-02" db="EMBL/GenBank/DDBJ databases">
        <title>Phenotypic and genomic properties of facultatively anaerobic sulfur-reducing natronoarchaea from hypersaline soda lakes.</title>
        <authorList>
            <person name="Sorokin D.Y."/>
            <person name="Kublanov I.V."/>
            <person name="Roman P."/>
            <person name="Sinninghe Damste J.S."/>
            <person name="Golyshin P.N."/>
            <person name="Rojo D."/>
            <person name="Ciordia S."/>
            <person name="Mena M.D.C."/>
            <person name="Ferrer M."/>
            <person name="Messina E."/>
            <person name="Smedile F."/>
            <person name="La Spada G."/>
            <person name="La Cono V."/>
            <person name="Yakimov M.M."/>
        </authorList>
    </citation>
    <scope>NUCLEOTIDE SEQUENCE [LARGE SCALE GENOMIC DNA]</scope>
    <source>
        <strain evidence="3">AArc-Mg</strain>
    </source>
</reference>
<evidence type="ECO:0000313" key="2">
    <source>
        <dbReference type="EMBL" id="AXR81934.1"/>
    </source>
</evidence>
<dbReference type="Proteomes" id="UP000258613">
    <property type="component" value="Chromosome"/>
</dbReference>
<evidence type="ECO:0000313" key="3">
    <source>
        <dbReference type="Proteomes" id="UP000258613"/>
    </source>
</evidence>
<gene>
    <name evidence="1" type="ORF">AArc1_1753</name>
    <name evidence="2" type="ORF">AArcMg_1927</name>
</gene>
<dbReference type="EMBL" id="CP024047">
    <property type="protein sequence ID" value="AXR78077.1"/>
    <property type="molecule type" value="Genomic_DNA"/>
</dbReference>